<comment type="caution">
    <text evidence="3">The sequence shown here is derived from an EMBL/GenBank/DDBJ whole genome shotgun (WGS) entry which is preliminary data.</text>
</comment>
<dbReference type="PANTHER" id="PTHR34977">
    <property type="entry name" value="UPF0337 PROTEIN YJBJ"/>
    <property type="match status" value="1"/>
</dbReference>
<dbReference type="InterPro" id="IPR050423">
    <property type="entry name" value="UPF0337_stress_rsp"/>
</dbReference>
<dbReference type="SUPFAM" id="SSF69047">
    <property type="entry name" value="Hypothetical protein YjbJ"/>
    <property type="match status" value="1"/>
</dbReference>
<gene>
    <name evidence="3" type="ORF">FAJ39_08395</name>
</gene>
<dbReference type="OrthoDB" id="1632173at2"/>
<evidence type="ECO:0000313" key="4">
    <source>
        <dbReference type="Proteomes" id="UP000305165"/>
    </source>
</evidence>
<dbReference type="EMBL" id="SSXO01000005">
    <property type="protein sequence ID" value="TIH98892.1"/>
    <property type="molecule type" value="Genomic_DNA"/>
</dbReference>
<dbReference type="AlphaFoldDB" id="A0A4T2GJG9"/>
<organism evidence="3 4">
    <name type="scientific">Streptococcus suis</name>
    <dbReference type="NCBI Taxonomy" id="1307"/>
    <lineage>
        <taxon>Bacteria</taxon>
        <taxon>Bacillati</taxon>
        <taxon>Bacillota</taxon>
        <taxon>Bacilli</taxon>
        <taxon>Lactobacillales</taxon>
        <taxon>Streptococcaceae</taxon>
        <taxon>Streptococcus</taxon>
    </lineage>
</organism>
<name>A0A4T2GJG9_STRSU</name>
<dbReference type="Gene3D" id="1.10.1470.10">
    <property type="entry name" value="YjbJ"/>
    <property type="match status" value="1"/>
</dbReference>
<comment type="similarity">
    <text evidence="1">Belongs to the UPF0337 (CsbD) family.</text>
</comment>
<dbReference type="InterPro" id="IPR036629">
    <property type="entry name" value="YjbJ_sf"/>
</dbReference>
<proteinExistence type="inferred from homology"/>
<evidence type="ECO:0000313" key="3">
    <source>
        <dbReference type="EMBL" id="TIH98892.1"/>
    </source>
</evidence>
<evidence type="ECO:0000259" key="2">
    <source>
        <dbReference type="Pfam" id="PF05532"/>
    </source>
</evidence>
<evidence type="ECO:0000256" key="1">
    <source>
        <dbReference type="ARBA" id="ARBA00009129"/>
    </source>
</evidence>
<reference evidence="3 4" key="1">
    <citation type="submission" date="2019-04" db="EMBL/GenBank/DDBJ databases">
        <title>Genome analysis of Streptococcus suis strain WUSS424.</title>
        <authorList>
            <person name="Chen H."/>
            <person name="Gao X."/>
            <person name="Wu Z."/>
        </authorList>
    </citation>
    <scope>NUCLEOTIDE SEQUENCE [LARGE SCALE GENOMIC DNA]</scope>
    <source>
        <strain evidence="3 4">WUSS424</strain>
    </source>
</reference>
<dbReference type="InterPro" id="IPR008462">
    <property type="entry name" value="CsbD"/>
</dbReference>
<sequence length="68" mass="7174">MSEDKLNAKLDQLTGSVKEGLGKLTGDKGLEVEGLVEKGLGKAKELVEDAKDSIEGAVDGIKKAFDKE</sequence>
<protein>
    <submittedName>
        <fullName evidence="3">CsbD family protein</fullName>
    </submittedName>
</protein>
<dbReference type="Pfam" id="PF05532">
    <property type="entry name" value="CsbD"/>
    <property type="match status" value="1"/>
</dbReference>
<feature type="domain" description="CsbD-like" evidence="2">
    <location>
        <begin position="4"/>
        <end position="55"/>
    </location>
</feature>
<accession>A0A4T2GJG9</accession>
<dbReference type="PANTHER" id="PTHR34977:SF1">
    <property type="entry name" value="UPF0337 PROTEIN YJBJ"/>
    <property type="match status" value="1"/>
</dbReference>
<dbReference type="Proteomes" id="UP000305165">
    <property type="component" value="Unassembled WGS sequence"/>
</dbReference>